<evidence type="ECO:0000256" key="8">
    <source>
        <dbReference type="SAM" id="Phobius"/>
    </source>
</evidence>
<keyword evidence="5 9" id="KW-0378">Hydrolase</keyword>
<dbReference type="EMBL" id="SHNP01000001">
    <property type="protein sequence ID" value="MCX2971980.1"/>
    <property type="molecule type" value="Genomic_DNA"/>
</dbReference>
<organism evidence="9 10">
    <name type="scientific">Candidatus Seongchinamella marina</name>
    <dbReference type="NCBI Taxonomy" id="2518990"/>
    <lineage>
        <taxon>Bacteria</taxon>
        <taxon>Pseudomonadati</taxon>
        <taxon>Pseudomonadota</taxon>
        <taxon>Gammaproteobacteria</taxon>
        <taxon>Cellvibrionales</taxon>
        <taxon>Halieaceae</taxon>
        <taxon>Seongchinamella</taxon>
    </lineage>
</organism>
<dbReference type="NCBIfam" id="TIGR04177">
    <property type="entry name" value="exosort_XrtH"/>
    <property type="match status" value="1"/>
</dbReference>
<dbReference type="EC" id="3.4.22.-" evidence="9"/>
<evidence type="ECO:0000256" key="3">
    <source>
        <dbReference type="ARBA" id="ARBA00022670"/>
    </source>
</evidence>
<comment type="subcellular location">
    <subcellularLocation>
        <location evidence="1">Cell membrane</location>
        <topology evidence="1">Multi-pass membrane protein</topology>
    </subcellularLocation>
</comment>
<evidence type="ECO:0000256" key="4">
    <source>
        <dbReference type="ARBA" id="ARBA00022692"/>
    </source>
</evidence>
<evidence type="ECO:0000256" key="1">
    <source>
        <dbReference type="ARBA" id="ARBA00004651"/>
    </source>
</evidence>
<evidence type="ECO:0000256" key="2">
    <source>
        <dbReference type="ARBA" id="ARBA00022475"/>
    </source>
</evidence>
<dbReference type="InterPro" id="IPR026392">
    <property type="entry name" value="Exo/Archaeosortase_dom"/>
</dbReference>
<dbReference type="RefSeq" id="WP_279251051.1">
    <property type="nucleotide sequence ID" value="NZ_SHNP01000001.1"/>
</dbReference>
<reference evidence="9" key="1">
    <citation type="submission" date="2019-02" db="EMBL/GenBank/DDBJ databases">
        <authorList>
            <person name="Li S.-H."/>
        </authorList>
    </citation>
    <scope>NUCLEOTIDE SEQUENCE</scope>
    <source>
        <strain evidence="9">IMCC8485</strain>
    </source>
</reference>
<dbReference type="InterPro" id="IPR026441">
    <property type="entry name" value="Exosort_XrtH"/>
</dbReference>
<evidence type="ECO:0000256" key="7">
    <source>
        <dbReference type="ARBA" id="ARBA00023136"/>
    </source>
</evidence>
<feature type="transmembrane region" description="Helical" evidence="8">
    <location>
        <begin position="99"/>
        <end position="122"/>
    </location>
</feature>
<name>A0ABT3SPS2_9GAMM</name>
<dbReference type="Proteomes" id="UP001143307">
    <property type="component" value="Unassembled WGS sequence"/>
</dbReference>
<evidence type="ECO:0000313" key="9">
    <source>
        <dbReference type="EMBL" id="MCX2971980.1"/>
    </source>
</evidence>
<gene>
    <name evidence="9" type="primary">xrtH</name>
    <name evidence="9" type="ORF">EYC87_00085</name>
</gene>
<feature type="transmembrane region" description="Helical" evidence="8">
    <location>
        <begin position="65"/>
        <end position="87"/>
    </location>
</feature>
<keyword evidence="2" id="KW-1003">Cell membrane</keyword>
<dbReference type="NCBIfam" id="TIGR04178">
    <property type="entry name" value="exo_archaeo"/>
    <property type="match status" value="1"/>
</dbReference>
<accession>A0ABT3SPS2</accession>
<comment type="caution">
    <text evidence="9">The sequence shown here is derived from an EMBL/GenBank/DDBJ whole genome shotgun (WGS) entry which is preliminary data.</text>
</comment>
<proteinExistence type="predicted"/>
<evidence type="ECO:0000256" key="6">
    <source>
        <dbReference type="ARBA" id="ARBA00022989"/>
    </source>
</evidence>
<feature type="transmembrane region" description="Helical" evidence="8">
    <location>
        <begin position="134"/>
        <end position="153"/>
    </location>
</feature>
<keyword evidence="7 8" id="KW-0472">Membrane</keyword>
<dbReference type="InterPro" id="IPR019127">
    <property type="entry name" value="Exosortase"/>
</dbReference>
<keyword evidence="6 8" id="KW-1133">Transmembrane helix</keyword>
<keyword evidence="10" id="KW-1185">Reference proteome</keyword>
<sequence length="170" mass="18609">MKRFVITFAIVLVALFSLEMLNPVQEHLVVPFTTMLAKISAALISPFDNGVIAYGKVLQFKDTGFAVSIEAGCNGVEATIVLIAAVVAYPASWKARISAIALGFLAIQVLNIARIISLFYLGDWDIDIFSWVHLYLWPSLIMLDVLVVFIVYLRYLSRKPSGGDNALAAG</sequence>
<keyword evidence="3" id="KW-0645">Protease</keyword>
<evidence type="ECO:0000313" key="10">
    <source>
        <dbReference type="Proteomes" id="UP001143307"/>
    </source>
</evidence>
<dbReference type="GO" id="GO:0016787">
    <property type="term" value="F:hydrolase activity"/>
    <property type="evidence" value="ECO:0007669"/>
    <property type="project" value="UniProtKB-KW"/>
</dbReference>
<protein>
    <submittedName>
        <fullName evidence="9">Exosortase H</fullName>
        <ecNumber evidence="9">3.4.22.-</ecNumber>
    </submittedName>
</protein>
<dbReference type="Pfam" id="PF09721">
    <property type="entry name" value="Exosortase_EpsH"/>
    <property type="match status" value="1"/>
</dbReference>
<keyword evidence="4 8" id="KW-0812">Transmembrane</keyword>
<evidence type="ECO:0000256" key="5">
    <source>
        <dbReference type="ARBA" id="ARBA00022801"/>
    </source>
</evidence>